<dbReference type="GO" id="GO:0031119">
    <property type="term" value="P:tRNA pseudouridine synthesis"/>
    <property type="evidence" value="ECO:0007669"/>
    <property type="project" value="TreeGrafter"/>
</dbReference>
<comment type="similarity">
    <text evidence="1">Belongs to the tRNA pseudouridine synthase TruA family.</text>
</comment>
<proteinExistence type="inferred from homology"/>
<name>A0A165QHC2_9APHY</name>
<evidence type="ECO:0000256" key="3">
    <source>
        <dbReference type="ARBA" id="ARBA00023235"/>
    </source>
</evidence>
<dbReference type="AlphaFoldDB" id="A0A165QHC2"/>
<evidence type="ECO:0000256" key="1">
    <source>
        <dbReference type="ARBA" id="ARBA00009375"/>
    </source>
</evidence>
<dbReference type="PANTHER" id="PTHR11142">
    <property type="entry name" value="PSEUDOURIDYLATE SYNTHASE"/>
    <property type="match status" value="1"/>
</dbReference>
<dbReference type="GO" id="GO:0005737">
    <property type="term" value="C:cytoplasm"/>
    <property type="evidence" value="ECO:0007669"/>
    <property type="project" value="TreeGrafter"/>
</dbReference>
<evidence type="ECO:0000256" key="4">
    <source>
        <dbReference type="SAM" id="MobiDB-lite"/>
    </source>
</evidence>
<gene>
    <name evidence="6" type="ORF">DAEQUDRAFT_267560</name>
</gene>
<feature type="domain" description="Pseudouridine synthase I TruA alpha/beta" evidence="5">
    <location>
        <begin position="248"/>
        <end position="373"/>
    </location>
</feature>
<evidence type="ECO:0000256" key="2">
    <source>
        <dbReference type="ARBA" id="ARBA00022694"/>
    </source>
</evidence>
<evidence type="ECO:0000313" key="6">
    <source>
        <dbReference type="EMBL" id="KZT69471.1"/>
    </source>
</evidence>
<dbReference type="GO" id="GO:0005634">
    <property type="term" value="C:nucleus"/>
    <property type="evidence" value="ECO:0007669"/>
    <property type="project" value="TreeGrafter"/>
</dbReference>
<dbReference type="PANTHER" id="PTHR11142:SF5">
    <property type="entry name" value="TRNA PSEUDOURIDINE(38_39) SYNTHASE"/>
    <property type="match status" value="1"/>
</dbReference>
<dbReference type="Gene3D" id="3.30.70.580">
    <property type="entry name" value="Pseudouridine synthase I, catalytic domain, N-terminal subdomain"/>
    <property type="match status" value="1"/>
</dbReference>
<dbReference type="InterPro" id="IPR020095">
    <property type="entry name" value="PsdUridine_synth_TruA_C"/>
</dbReference>
<accession>A0A165QHC2</accession>
<dbReference type="InterPro" id="IPR020097">
    <property type="entry name" value="PsdUridine_synth_TruA_a/b_dom"/>
</dbReference>
<dbReference type="GO" id="GO:0009982">
    <property type="term" value="F:pseudouridine synthase activity"/>
    <property type="evidence" value="ECO:0007669"/>
    <property type="project" value="InterPro"/>
</dbReference>
<sequence length="508" mass="56764">MARSTAAFGGWSREELISRIVQLEKTSTTKRVEASDDARSTNAFDASAYPRRKIALKFTYHGAHYSGLEYQVLPSSLPTVEGVLFDALVRHRLIDPLGGLQGCGWEKCGRTDKGVSAAAQVVSLWVRSALGERKQQREVTEENVTEENLSPEAESSQQSPADDQLEGDLAMMGDWDEPPTNAALEKPAETTSEIPYVSKINRALPPTIRILAWSPVSDDFSARFSCRWRHYKYFFHPRGLDISAMQDAALRLIGEHDFRNLCRVDASKQLTSFNRRILSASIDPVEEDPNLYVLNLRGTAFLYNQVRHIMAVLFLVGTRLEQPSVIAALLNPDADNPRAPSREGEPQPPVVSCKPFYEMADPFPLVLWDTGYDEDAVSWQVDHKADAEVTPSTHPNSSDNVHDTMQAFLERSEIHTALDAHFLRAAAKYHRPSPQYFPIRGEGVAPVQKNSVLAVPLGGGRTYRRGGEYTPLLLRERNLPVEEINSRWRLGKGAKRLERKAASVTEAE</sequence>
<keyword evidence="7" id="KW-1185">Reference proteome</keyword>
<dbReference type="STRING" id="1314783.A0A165QHC2"/>
<dbReference type="HAMAP" id="MF_00171">
    <property type="entry name" value="TruA"/>
    <property type="match status" value="1"/>
</dbReference>
<dbReference type="Proteomes" id="UP000076727">
    <property type="component" value="Unassembled WGS sequence"/>
</dbReference>
<dbReference type="GO" id="GO:0003723">
    <property type="term" value="F:RNA binding"/>
    <property type="evidence" value="ECO:0007669"/>
    <property type="project" value="InterPro"/>
</dbReference>
<dbReference type="SUPFAM" id="SSF55120">
    <property type="entry name" value="Pseudouridine synthase"/>
    <property type="match status" value="1"/>
</dbReference>
<protein>
    <submittedName>
        <fullName evidence="6">Pseudouridine synthase</fullName>
    </submittedName>
</protein>
<dbReference type="GO" id="GO:1990481">
    <property type="term" value="P:mRNA pseudouridine synthesis"/>
    <property type="evidence" value="ECO:0007669"/>
    <property type="project" value="TreeGrafter"/>
</dbReference>
<dbReference type="InterPro" id="IPR020103">
    <property type="entry name" value="PsdUridine_synth_cat_dom_sf"/>
</dbReference>
<keyword evidence="2" id="KW-0819">tRNA processing</keyword>
<reference evidence="6 7" key="1">
    <citation type="journal article" date="2016" name="Mol. Biol. Evol.">
        <title>Comparative Genomics of Early-Diverging Mushroom-Forming Fungi Provides Insights into the Origins of Lignocellulose Decay Capabilities.</title>
        <authorList>
            <person name="Nagy L.G."/>
            <person name="Riley R."/>
            <person name="Tritt A."/>
            <person name="Adam C."/>
            <person name="Daum C."/>
            <person name="Floudas D."/>
            <person name="Sun H."/>
            <person name="Yadav J.S."/>
            <person name="Pangilinan J."/>
            <person name="Larsson K.H."/>
            <person name="Matsuura K."/>
            <person name="Barry K."/>
            <person name="Labutti K."/>
            <person name="Kuo R."/>
            <person name="Ohm R.A."/>
            <person name="Bhattacharya S.S."/>
            <person name="Shirouzu T."/>
            <person name="Yoshinaga Y."/>
            <person name="Martin F.M."/>
            <person name="Grigoriev I.V."/>
            <person name="Hibbett D.S."/>
        </authorList>
    </citation>
    <scope>NUCLEOTIDE SEQUENCE [LARGE SCALE GENOMIC DNA]</scope>
    <source>
        <strain evidence="6 7">L-15889</strain>
    </source>
</reference>
<keyword evidence="3" id="KW-0413">Isomerase</keyword>
<evidence type="ECO:0000259" key="5">
    <source>
        <dbReference type="Pfam" id="PF01416"/>
    </source>
</evidence>
<organism evidence="6 7">
    <name type="scientific">Daedalea quercina L-15889</name>
    <dbReference type="NCBI Taxonomy" id="1314783"/>
    <lineage>
        <taxon>Eukaryota</taxon>
        <taxon>Fungi</taxon>
        <taxon>Dikarya</taxon>
        <taxon>Basidiomycota</taxon>
        <taxon>Agaricomycotina</taxon>
        <taxon>Agaricomycetes</taxon>
        <taxon>Polyporales</taxon>
        <taxon>Fomitopsis</taxon>
    </lineage>
</organism>
<dbReference type="InterPro" id="IPR020094">
    <property type="entry name" value="TruA/RsuA/RluB/E/F_N"/>
</dbReference>
<dbReference type="InterPro" id="IPR001406">
    <property type="entry name" value="PsdUridine_synth_TruA"/>
</dbReference>
<feature type="region of interest" description="Disordered" evidence="4">
    <location>
        <begin position="135"/>
        <end position="163"/>
    </location>
</feature>
<dbReference type="Pfam" id="PF01416">
    <property type="entry name" value="PseudoU_synth_1"/>
    <property type="match status" value="1"/>
</dbReference>
<dbReference type="EMBL" id="KV429058">
    <property type="protein sequence ID" value="KZT69471.1"/>
    <property type="molecule type" value="Genomic_DNA"/>
</dbReference>
<evidence type="ECO:0000313" key="7">
    <source>
        <dbReference type="Proteomes" id="UP000076727"/>
    </source>
</evidence>
<dbReference type="Gene3D" id="3.30.70.660">
    <property type="entry name" value="Pseudouridine synthase I, catalytic domain, C-terminal subdomain"/>
    <property type="match status" value="1"/>
</dbReference>
<dbReference type="OrthoDB" id="25767at2759"/>